<dbReference type="EMBL" id="JACRSQ010000018">
    <property type="protein sequence ID" value="MBC8544274.1"/>
    <property type="molecule type" value="Genomic_DNA"/>
</dbReference>
<organism evidence="1 2">
    <name type="scientific">Bianquea renquensis</name>
    <dbReference type="NCBI Taxonomy" id="2763661"/>
    <lineage>
        <taxon>Bacteria</taxon>
        <taxon>Bacillati</taxon>
        <taxon>Bacillota</taxon>
        <taxon>Clostridia</taxon>
        <taxon>Eubacteriales</taxon>
        <taxon>Bianqueaceae</taxon>
        <taxon>Bianquea</taxon>
    </lineage>
</organism>
<proteinExistence type="predicted"/>
<dbReference type="InterPro" id="IPR021377">
    <property type="entry name" value="DUF3006"/>
</dbReference>
<protein>
    <submittedName>
        <fullName evidence="1">DUF3006 domain-containing protein</fullName>
    </submittedName>
</protein>
<comment type="caution">
    <text evidence="1">The sequence shown here is derived from an EMBL/GenBank/DDBJ whole genome shotgun (WGS) entry which is preliminary data.</text>
</comment>
<name>A0A926DVQ2_9FIRM</name>
<sequence length="79" mass="9115">MFTDTIVKKYVVDQFVEEDALVQNAATRKVYRIPREMLPGETQEGSVFEIRYLKAESALREEKIRRLIEGQGDNGDGHE</sequence>
<keyword evidence="2" id="KW-1185">Reference proteome</keyword>
<dbReference type="RefSeq" id="WP_177714644.1">
    <property type="nucleotide sequence ID" value="NZ_JACRSQ010000018.1"/>
</dbReference>
<gene>
    <name evidence="1" type="ORF">H8730_12065</name>
</gene>
<dbReference type="AlphaFoldDB" id="A0A926DVQ2"/>
<accession>A0A926DVQ2</accession>
<evidence type="ECO:0000313" key="2">
    <source>
        <dbReference type="Proteomes" id="UP000657006"/>
    </source>
</evidence>
<dbReference type="Proteomes" id="UP000657006">
    <property type="component" value="Unassembled WGS sequence"/>
</dbReference>
<reference evidence="1" key="1">
    <citation type="submission" date="2020-08" db="EMBL/GenBank/DDBJ databases">
        <title>Genome public.</title>
        <authorList>
            <person name="Liu C."/>
            <person name="Sun Q."/>
        </authorList>
    </citation>
    <scope>NUCLEOTIDE SEQUENCE</scope>
    <source>
        <strain evidence="1">NSJ-32</strain>
    </source>
</reference>
<dbReference type="Pfam" id="PF11213">
    <property type="entry name" value="DUF3006"/>
    <property type="match status" value="1"/>
</dbReference>
<evidence type="ECO:0000313" key="1">
    <source>
        <dbReference type="EMBL" id="MBC8544274.1"/>
    </source>
</evidence>